<evidence type="ECO:0000256" key="1">
    <source>
        <dbReference type="ARBA" id="ARBA00010641"/>
    </source>
</evidence>
<keyword evidence="5" id="KW-0804">Transcription</keyword>
<dbReference type="Gene3D" id="1.10.1740.10">
    <property type="match status" value="1"/>
</dbReference>
<evidence type="ECO:0000256" key="3">
    <source>
        <dbReference type="ARBA" id="ARBA00023082"/>
    </source>
</evidence>
<dbReference type="Proteomes" id="UP000645217">
    <property type="component" value="Unassembled WGS sequence"/>
</dbReference>
<name>A0A917RGS0_9ACTN</name>
<dbReference type="InterPro" id="IPR007627">
    <property type="entry name" value="RNA_pol_sigma70_r2"/>
</dbReference>
<dbReference type="GO" id="GO:0016987">
    <property type="term" value="F:sigma factor activity"/>
    <property type="evidence" value="ECO:0007669"/>
    <property type="project" value="UniProtKB-KW"/>
</dbReference>
<dbReference type="Gene3D" id="1.10.10.10">
    <property type="entry name" value="Winged helix-like DNA-binding domain superfamily/Winged helix DNA-binding domain"/>
    <property type="match status" value="1"/>
</dbReference>
<feature type="domain" description="RNA polymerase sigma-70 region 4" evidence="7">
    <location>
        <begin position="139"/>
        <end position="188"/>
    </location>
</feature>
<dbReference type="InterPro" id="IPR013324">
    <property type="entry name" value="RNA_pol_sigma_r3/r4-like"/>
</dbReference>
<evidence type="ECO:0000256" key="2">
    <source>
        <dbReference type="ARBA" id="ARBA00023015"/>
    </source>
</evidence>
<keyword evidence="2" id="KW-0805">Transcription regulation</keyword>
<evidence type="ECO:0000259" key="7">
    <source>
        <dbReference type="Pfam" id="PF04545"/>
    </source>
</evidence>
<evidence type="ECO:0000259" key="6">
    <source>
        <dbReference type="Pfam" id="PF04542"/>
    </source>
</evidence>
<evidence type="ECO:0000313" key="9">
    <source>
        <dbReference type="Proteomes" id="UP000645217"/>
    </source>
</evidence>
<comment type="similarity">
    <text evidence="1">Belongs to the sigma-70 factor family. ECF subfamily.</text>
</comment>
<evidence type="ECO:0000256" key="5">
    <source>
        <dbReference type="ARBA" id="ARBA00023163"/>
    </source>
</evidence>
<evidence type="ECO:0000313" key="8">
    <source>
        <dbReference type="EMBL" id="GGL07475.1"/>
    </source>
</evidence>
<dbReference type="InterPro" id="IPR014284">
    <property type="entry name" value="RNA_pol_sigma-70_dom"/>
</dbReference>
<dbReference type="GO" id="GO:0003677">
    <property type="term" value="F:DNA binding"/>
    <property type="evidence" value="ECO:0007669"/>
    <property type="project" value="UniProtKB-KW"/>
</dbReference>
<evidence type="ECO:0000256" key="4">
    <source>
        <dbReference type="ARBA" id="ARBA00023125"/>
    </source>
</evidence>
<dbReference type="SUPFAM" id="SSF88946">
    <property type="entry name" value="Sigma2 domain of RNA polymerase sigma factors"/>
    <property type="match status" value="1"/>
</dbReference>
<feature type="domain" description="RNA polymerase sigma-70 region 2" evidence="6">
    <location>
        <begin position="39"/>
        <end position="107"/>
    </location>
</feature>
<sequence length="196" mass="22582">MLTRLVIHCHHVPVQRHRSVRSRPEESHDESEEQLVTTLYREYGGPLLRNVRRLTGGDQQWAEDVVQETVFRAWRNAGKLNREPGLLWAWLMTVARRIVIDARRQRSVRPQEVEPDRLDSVAIPDGSEPMLSAMVVSEALYSLSPEHREALVQTYLHDRTINEAAEVLGVPPGTVKSRVYYALRALQKTMKEKERG</sequence>
<dbReference type="AlphaFoldDB" id="A0A917RGS0"/>
<dbReference type="InterPro" id="IPR036388">
    <property type="entry name" value="WH-like_DNA-bd_sf"/>
</dbReference>
<comment type="caution">
    <text evidence="8">The sequence shown here is derived from an EMBL/GenBank/DDBJ whole genome shotgun (WGS) entry which is preliminary data.</text>
</comment>
<gene>
    <name evidence="8" type="primary">rpoE</name>
    <name evidence="8" type="ORF">GCM10007964_57130</name>
</gene>
<dbReference type="PANTHER" id="PTHR43133:SF52">
    <property type="entry name" value="ECF RNA POLYMERASE SIGMA FACTOR SIGL"/>
    <property type="match status" value="1"/>
</dbReference>
<dbReference type="InterPro" id="IPR013325">
    <property type="entry name" value="RNA_pol_sigma_r2"/>
</dbReference>
<protein>
    <submittedName>
        <fullName evidence="8">RNA polymerase sigma factor</fullName>
    </submittedName>
</protein>
<keyword evidence="4" id="KW-0238">DNA-binding</keyword>
<dbReference type="SUPFAM" id="SSF88659">
    <property type="entry name" value="Sigma3 and sigma4 domains of RNA polymerase sigma factors"/>
    <property type="match status" value="1"/>
</dbReference>
<reference evidence="8" key="2">
    <citation type="submission" date="2020-09" db="EMBL/GenBank/DDBJ databases">
        <authorList>
            <person name="Sun Q."/>
            <person name="Ohkuma M."/>
        </authorList>
    </citation>
    <scope>NUCLEOTIDE SEQUENCE</scope>
    <source>
        <strain evidence="8">JCM 13064</strain>
    </source>
</reference>
<dbReference type="NCBIfam" id="TIGR02937">
    <property type="entry name" value="sigma70-ECF"/>
    <property type="match status" value="1"/>
</dbReference>
<dbReference type="InterPro" id="IPR039425">
    <property type="entry name" value="RNA_pol_sigma-70-like"/>
</dbReference>
<proteinExistence type="inferred from homology"/>
<dbReference type="Pfam" id="PF04542">
    <property type="entry name" value="Sigma70_r2"/>
    <property type="match status" value="1"/>
</dbReference>
<accession>A0A917RGS0</accession>
<dbReference type="CDD" id="cd06171">
    <property type="entry name" value="Sigma70_r4"/>
    <property type="match status" value="1"/>
</dbReference>
<dbReference type="InterPro" id="IPR007630">
    <property type="entry name" value="RNA_pol_sigma70_r4"/>
</dbReference>
<dbReference type="Pfam" id="PF04545">
    <property type="entry name" value="Sigma70_r4"/>
    <property type="match status" value="1"/>
</dbReference>
<keyword evidence="3" id="KW-0731">Sigma factor</keyword>
<dbReference type="EMBL" id="BMNT01000036">
    <property type="protein sequence ID" value="GGL07475.1"/>
    <property type="molecule type" value="Genomic_DNA"/>
</dbReference>
<dbReference type="GO" id="GO:0006352">
    <property type="term" value="P:DNA-templated transcription initiation"/>
    <property type="evidence" value="ECO:0007669"/>
    <property type="project" value="InterPro"/>
</dbReference>
<dbReference type="PANTHER" id="PTHR43133">
    <property type="entry name" value="RNA POLYMERASE ECF-TYPE SIGMA FACTO"/>
    <property type="match status" value="1"/>
</dbReference>
<organism evidence="8 9">
    <name type="scientific">Sphaerisporangium melleum</name>
    <dbReference type="NCBI Taxonomy" id="321316"/>
    <lineage>
        <taxon>Bacteria</taxon>
        <taxon>Bacillati</taxon>
        <taxon>Actinomycetota</taxon>
        <taxon>Actinomycetes</taxon>
        <taxon>Streptosporangiales</taxon>
        <taxon>Streptosporangiaceae</taxon>
        <taxon>Sphaerisporangium</taxon>
    </lineage>
</organism>
<keyword evidence="9" id="KW-1185">Reference proteome</keyword>
<reference evidence="8" key="1">
    <citation type="journal article" date="2014" name="Int. J. Syst. Evol. Microbiol.">
        <title>Complete genome sequence of Corynebacterium casei LMG S-19264T (=DSM 44701T), isolated from a smear-ripened cheese.</title>
        <authorList>
            <consortium name="US DOE Joint Genome Institute (JGI-PGF)"/>
            <person name="Walter F."/>
            <person name="Albersmeier A."/>
            <person name="Kalinowski J."/>
            <person name="Ruckert C."/>
        </authorList>
    </citation>
    <scope>NUCLEOTIDE SEQUENCE</scope>
    <source>
        <strain evidence="8">JCM 13064</strain>
    </source>
</reference>